<dbReference type="PANTHER" id="PTHR39515:SF2">
    <property type="entry name" value="HTH-TYPE TRANSCRIPTIONAL REGULATOR RV0880"/>
    <property type="match status" value="1"/>
</dbReference>
<evidence type="ECO:0000313" key="7">
    <source>
        <dbReference type="Proteomes" id="UP001244552"/>
    </source>
</evidence>
<dbReference type="Gene3D" id="1.10.10.10">
    <property type="entry name" value="Winged helix-like DNA-binding domain superfamily/Winged helix DNA-binding domain"/>
    <property type="match status" value="1"/>
</dbReference>
<dbReference type="SUPFAM" id="SSF46785">
    <property type="entry name" value="Winged helix' DNA-binding domain"/>
    <property type="match status" value="1"/>
</dbReference>
<dbReference type="InterPro" id="IPR052526">
    <property type="entry name" value="HTH-type_Bedaq_tolerance"/>
</dbReference>
<dbReference type="InterPro" id="IPR036388">
    <property type="entry name" value="WH-like_DNA-bd_sf"/>
</dbReference>
<dbReference type="InterPro" id="IPR000835">
    <property type="entry name" value="HTH_MarR-typ"/>
</dbReference>
<feature type="region of interest" description="Disordered" evidence="4">
    <location>
        <begin position="23"/>
        <end position="42"/>
    </location>
</feature>
<dbReference type="PROSITE" id="PS01117">
    <property type="entry name" value="HTH_MARR_1"/>
    <property type="match status" value="1"/>
</dbReference>
<keyword evidence="7" id="KW-1185">Reference proteome</keyword>
<evidence type="ECO:0000256" key="3">
    <source>
        <dbReference type="ARBA" id="ARBA00023163"/>
    </source>
</evidence>
<evidence type="ECO:0000256" key="4">
    <source>
        <dbReference type="SAM" id="MobiDB-lite"/>
    </source>
</evidence>
<name>A0ABU0MQU0_9PROT</name>
<comment type="caution">
    <text evidence="6">The sequence shown here is derived from an EMBL/GenBank/DDBJ whole genome shotgun (WGS) entry which is preliminary data.</text>
</comment>
<reference evidence="6 7" key="1">
    <citation type="submission" date="2023-07" db="EMBL/GenBank/DDBJ databases">
        <title>Genomic Encyclopedia of Type Strains, Phase IV (KMG-IV): sequencing the most valuable type-strain genomes for metagenomic binning, comparative biology and taxonomic classification.</title>
        <authorList>
            <person name="Goeker M."/>
        </authorList>
    </citation>
    <scope>NUCLEOTIDE SEQUENCE [LARGE SCALE GENOMIC DNA]</scope>
    <source>
        <strain evidence="6 7">DSM 19922</strain>
    </source>
</reference>
<evidence type="ECO:0000313" key="6">
    <source>
        <dbReference type="EMBL" id="MDQ0535842.1"/>
    </source>
</evidence>
<dbReference type="GO" id="GO:0003677">
    <property type="term" value="F:DNA binding"/>
    <property type="evidence" value="ECO:0007669"/>
    <property type="project" value="UniProtKB-KW"/>
</dbReference>
<proteinExistence type="predicted"/>
<dbReference type="PROSITE" id="PS50995">
    <property type="entry name" value="HTH_MARR_2"/>
    <property type="match status" value="1"/>
</dbReference>
<dbReference type="PANTHER" id="PTHR39515">
    <property type="entry name" value="CONSERVED PROTEIN"/>
    <property type="match status" value="1"/>
</dbReference>
<evidence type="ECO:0000256" key="2">
    <source>
        <dbReference type="ARBA" id="ARBA00023125"/>
    </source>
</evidence>
<dbReference type="SMART" id="SM00347">
    <property type="entry name" value="HTH_MARR"/>
    <property type="match status" value="1"/>
</dbReference>
<keyword evidence="3" id="KW-0804">Transcription</keyword>
<sequence>MNDPSSRDAETASLLRQAVGTLSRRLRQAGKSQGDPQEGPVSLAGLSVLARLHRGGARTPSALAIEEHMQPQSLTRVLAALEEKGFISRSADPADRRQVLVRLTEDGTALLREEARRRDEWLRSALATLSPTERDLLRLAAGLMLDLDARTG</sequence>
<dbReference type="Proteomes" id="UP001244552">
    <property type="component" value="Unassembled WGS sequence"/>
</dbReference>
<protein>
    <submittedName>
        <fullName evidence="6">DNA-binding MarR family transcriptional regulator</fullName>
    </submittedName>
</protein>
<dbReference type="EMBL" id="JAUSVU010000021">
    <property type="protein sequence ID" value="MDQ0535842.1"/>
    <property type="molecule type" value="Genomic_DNA"/>
</dbReference>
<feature type="domain" description="HTH marR-type" evidence="5">
    <location>
        <begin position="8"/>
        <end position="146"/>
    </location>
</feature>
<organism evidence="6 7">
    <name type="scientific">Azospirillum picis</name>
    <dbReference type="NCBI Taxonomy" id="488438"/>
    <lineage>
        <taxon>Bacteria</taxon>
        <taxon>Pseudomonadati</taxon>
        <taxon>Pseudomonadota</taxon>
        <taxon>Alphaproteobacteria</taxon>
        <taxon>Rhodospirillales</taxon>
        <taxon>Azospirillaceae</taxon>
        <taxon>Azospirillum</taxon>
    </lineage>
</organism>
<gene>
    <name evidence="6" type="ORF">QO018_004728</name>
</gene>
<evidence type="ECO:0000256" key="1">
    <source>
        <dbReference type="ARBA" id="ARBA00023015"/>
    </source>
</evidence>
<keyword evidence="2 6" id="KW-0238">DNA-binding</keyword>
<dbReference type="InterPro" id="IPR036390">
    <property type="entry name" value="WH_DNA-bd_sf"/>
</dbReference>
<keyword evidence="1" id="KW-0805">Transcription regulation</keyword>
<dbReference type="InterPro" id="IPR023187">
    <property type="entry name" value="Tscrpt_reg_MarR-type_CS"/>
</dbReference>
<dbReference type="PRINTS" id="PR00598">
    <property type="entry name" value="HTHMARR"/>
</dbReference>
<dbReference type="Pfam" id="PF01047">
    <property type="entry name" value="MarR"/>
    <property type="match status" value="1"/>
</dbReference>
<accession>A0ABU0MQU0</accession>
<dbReference type="RefSeq" id="WP_209987905.1">
    <property type="nucleotide sequence ID" value="NZ_JAGINO010000023.1"/>
</dbReference>
<evidence type="ECO:0000259" key="5">
    <source>
        <dbReference type="PROSITE" id="PS50995"/>
    </source>
</evidence>